<dbReference type="Gene3D" id="3.50.50.60">
    <property type="entry name" value="FAD/NAD(P)-binding domain"/>
    <property type="match status" value="1"/>
</dbReference>
<evidence type="ECO:0000313" key="2">
    <source>
        <dbReference type="EMBL" id="KAF3055374.1"/>
    </source>
</evidence>
<evidence type="ECO:0000313" key="3">
    <source>
        <dbReference type="Proteomes" id="UP000801864"/>
    </source>
</evidence>
<feature type="compositionally biased region" description="Polar residues" evidence="1">
    <location>
        <begin position="9"/>
        <end position="20"/>
    </location>
</feature>
<dbReference type="AlphaFoldDB" id="A0A9P5C5X5"/>
<evidence type="ECO:0008006" key="4">
    <source>
        <dbReference type="Google" id="ProtNLM"/>
    </source>
</evidence>
<dbReference type="PANTHER" id="PTHR31252:SF11">
    <property type="entry name" value="DUF4419 DOMAIN-CONTAINING PROTEIN"/>
    <property type="match status" value="1"/>
</dbReference>
<proteinExistence type="predicted"/>
<accession>A0A9P5C5X5</accession>
<evidence type="ECO:0000256" key="1">
    <source>
        <dbReference type="SAM" id="MobiDB-lite"/>
    </source>
</evidence>
<sequence length="882" mass="98031">MSASEDSKSSNSLHAVTKTNPGVVGVNKDRPVTSSAELLLHASEAWTVPAWRAELMQTNKMIGPESRQVLFQSFENMDKNNVSLVPYRNGFVDGIIRAFQQDLHLTLRPDDVWLAIMVQFGFYVNGRAEELRRFFVTHEGKKQLVVNTGPKSPLSVDFKELAQAFADLIERNVIDPKFKSWMLPNFSTTTSEDVTTAAVVMMATMKAYFEYIATGGCGFPSVTLLGERADWINLLEKIAKLATYGEELSAWSKLLTKAAEKMLQTFDEPDSQTTKDFLMRAVHHAGSDGSGTVKSLSGWITAFCYWDDEGRKIHQLGDVEGPAADRKRFIIDDTAFPIIRAADVPNAIIEVPIMFLDYTDSKRYETTAIAGFVGAKSDLPMPGVVGLKDWDELPGIKVHEYLHEYARKFHLLERCKFGYRVTNVRRGALEKGWIVDAQNTGEDGKQISQTFDCDKLIVATGNFSNPKLPDVAMAEFKGLAIHTKNIGQQYEALLGADVDSVAIYGGGKSAIDAVNLCIEAGKKVHWIISDKGNGPNMMFSTRLKWGYHVGQFVGRWKDVFSVSIFSIDTFFGRFFYSGKNKLGTWLIGKFWSFATKKTKTGGLYADMTDENRQKLLPESDSALFSAAGGAALHSCPKFISELSKPDGLLTVHRTRITSAQDQILHLSNGKTISCQALVFGTGWTSEDILFDPVLGLSLGLPKPVVLEDDVSTEYWQELHTRADADILSLLPILKDSPGRKTADVLTPYRLYRYMLPSSLAAADDHSLIFLGYLISIQTHILSEVSALWAICWLENLVDLGVSKNKEDIDYEIAKVNAFSFRKNLSQEPSAGSGIQHFIDLLIKDMGLKPKRKGGLGIKDTFVPYRSQDYLGIVDEILRRSKA</sequence>
<dbReference type="InterPro" id="IPR025533">
    <property type="entry name" value="DUF4419"/>
</dbReference>
<dbReference type="InterPro" id="IPR036188">
    <property type="entry name" value="FAD/NAD-bd_sf"/>
</dbReference>
<dbReference type="EMBL" id="QLNT01000037">
    <property type="protein sequence ID" value="KAF3055374.1"/>
    <property type="molecule type" value="Genomic_DNA"/>
</dbReference>
<comment type="caution">
    <text evidence="2">The sequence shown here is derived from an EMBL/GenBank/DDBJ whole genome shotgun (WGS) entry which is preliminary data.</text>
</comment>
<organism evidence="2 3">
    <name type="scientific">Trichoderma lentiforme</name>
    <dbReference type="NCBI Taxonomy" id="1567552"/>
    <lineage>
        <taxon>Eukaryota</taxon>
        <taxon>Fungi</taxon>
        <taxon>Dikarya</taxon>
        <taxon>Ascomycota</taxon>
        <taxon>Pezizomycotina</taxon>
        <taxon>Sordariomycetes</taxon>
        <taxon>Hypocreomycetidae</taxon>
        <taxon>Hypocreales</taxon>
        <taxon>Hypocreaceae</taxon>
        <taxon>Trichoderma</taxon>
    </lineage>
</organism>
<keyword evidence="3" id="KW-1185">Reference proteome</keyword>
<dbReference type="Proteomes" id="UP000801864">
    <property type="component" value="Unassembled WGS sequence"/>
</dbReference>
<gene>
    <name evidence="2" type="ORF">CFAM422_013152</name>
</gene>
<reference evidence="2 3" key="1">
    <citation type="submission" date="2018-06" db="EMBL/GenBank/DDBJ databases">
        <title>Genome analysis of cellulolytic fungus Trichoderma lentiforme CFAM-422.</title>
        <authorList>
            <person name="Steindorff A.S."/>
            <person name="Formighieri E.F."/>
            <person name="Midorikawa G.E.O."/>
            <person name="Tamietti M.S."/>
            <person name="Ramos E.Z."/>
            <person name="Silva A.S."/>
            <person name="Bon E.P.S."/>
            <person name="Mendes T.D."/>
            <person name="Damaso M.C.T."/>
            <person name="Favaro L.C.L."/>
        </authorList>
    </citation>
    <scope>NUCLEOTIDE SEQUENCE [LARGE SCALE GENOMIC DNA]</scope>
    <source>
        <strain evidence="2 3">CFAM-422</strain>
    </source>
</reference>
<dbReference type="PANTHER" id="PTHR31252">
    <property type="entry name" value="DUF4419 DOMAIN-CONTAINING PROTEIN"/>
    <property type="match status" value="1"/>
</dbReference>
<dbReference type="Pfam" id="PF14388">
    <property type="entry name" value="DUF4419"/>
    <property type="match status" value="1"/>
</dbReference>
<name>A0A9P5C5X5_9HYPO</name>
<dbReference type="SUPFAM" id="SSF51905">
    <property type="entry name" value="FAD/NAD(P)-binding domain"/>
    <property type="match status" value="1"/>
</dbReference>
<feature type="region of interest" description="Disordered" evidence="1">
    <location>
        <begin position="1"/>
        <end position="27"/>
    </location>
</feature>
<protein>
    <recommendedName>
        <fullName evidence="4">L-ornithine N(5)-oxygenase</fullName>
    </recommendedName>
</protein>
<dbReference type="Pfam" id="PF13738">
    <property type="entry name" value="Pyr_redox_3"/>
    <property type="match status" value="1"/>
</dbReference>